<accession>A0A1F5SVX2</accession>
<dbReference type="EMBL" id="MFFY01000037">
    <property type="protein sequence ID" value="OGF30769.1"/>
    <property type="molecule type" value="Genomic_DNA"/>
</dbReference>
<evidence type="ECO:0000313" key="1">
    <source>
        <dbReference type="EMBL" id="OGF30769.1"/>
    </source>
</evidence>
<dbReference type="AlphaFoldDB" id="A0A1F5SVX2"/>
<sequence>MYYLGSPSHAFQVMRQEAIGFTNANLNKMPLGLKVLFGNDADKDGLPDVFEQAVGTAKDKIDTDGDGFSDFRELSTGYSPLEKNKKLIFDNVLTLKFKGRILLQIQGKGQAWYVYPMDQKRYFLSRPTDAFNVMRQLSLGITDKDYQALGGK</sequence>
<name>A0A1F5SVX2_9BACT</name>
<comment type="caution">
    <text evidence="1">The sequence shown here is derived from an EMBL/GenBank/DDBJ whole genome shotgun (WGS) entry which is preliminary data.</text>
</comment>
<evidence type="ECO:0000313" key="2">
    <source>
        <dbReference type="Proteomes" id="UP000176915"/>
    </source>
</evidence>
<protein>
    <submittedName>
        <fullName evidence="1">Uncharacterized protein</fullName>
    </submittedName>
</protein>
<gene>
    <name evidence="1" type="ORF">A3H09_03725</name>
</gene>
<dbReference type="Proteomes" id="UP000176915">
    <property type="component" value="Unassembled WGS sequence"/>
</dbReference>
<reference evidence="1 2" key="1">
    <citation type="journal article" date="2016" name="Nat. Commun.">
        <title>Thousands of microbial genomes shed light on interconnected biogeochemical processes in an aquifer system.</title>
        <authorList>
            <person name="Anantharaman K."/>
            <person name="Brown C.T."/>
            <person name="Hug L.A."/>
            <person name="Sharon I."/>
            <person name="Castelle C.J."/>
            <person name="Probst A.J."/>
            <person name="Thomas B.C."/>
            <person name="Singh A."/>
            <person name="Wilkins M.J."/>
            <person name="Karaoz U."/>
            <person name="Brodie E.L."/>
            <person name="Williams K.H."/>
            <person name="Hubbard S.S."/>
            <person name="Banfield J.F."/>
        </authorList>
    </citation>
    <scope>NUCLEOTIDE SEQUENCE [LARGE SCALE GENOMIC DNA]</scope>
</reference>
<organism evidence="1 2">
    <name type="scientific">Candidatus Falkowbacteria bacterium RIFCSPLOWO2_12_FULL_45_13</name>
    <dbReference type="NCBI Taxonomy" id="1797991"/>
    <lineage>
        <taxon>Bacteria</taxon>
        <taxon>Candidatus Falkowiibacteriota</taxon>
    </lineage>
</organism>
<proteinExistence type="predicted"/>